<dbReference type="GO" id="GO:0016747">
    <property type="term" value="F:acyltransferase activity, transferring groups other than amino-acyl groups"/>
    <property type="evidence" value="ECO:0007669"/>
    <property type="project" value="InterPro"/>
</dbReference>
<dbReference type="OrthoDB" id="9797178at2"/>
<organism evidence="2 3">
    <name type="scientific">Hyphomonas oceanitis SCH89</name>
    <dbReference type="NCBI Taxonomy" id="1280953"/>
    <lineage>
        <taxon>Bacteria</taxon>
        <taxon>Pseudomonadati</taxon>
        <taxon>Pseudomonadota</taxon>
        <taxon>Alphaproteobacteria</taxon>
        <taxon>Hyphomonadales</taxon>
        <taxon>Hyphomonadaceae</taxon>
        <taxon>Hyphomonas</taxon>
    </lineage>
</organism>
<evidence type="ECO:0000259" key="1">
    <source>
        <dbReference type="PROSITE" id="PS51186"/>
    </source>
</evidence>
<protein>
    <submittedName>
        <fullName evidence="2">Acetyltransferase</fullName>
    </submittedName>
</protein>
<proteinExistence type="predicted"/>
<keyword evidence="3" id="KW-1185">Reference proteome</keyword>
<dbReference type="STRING" id="1280953.HOC_01971"/>
<evidence type="ECO:0000313" key="2">
    <source>
        <dbReference type="EMBL" id="KDA04066.1"/>
    </source>
</evidence>
<dbReference type="RefSeq" id="WP_035535445.1">
    <property type="nucleotide sequence ID" value="NZ_ARYL01000002.1"/>
</dbReference>
<dbReference type="PROSITE" id="PS51186">
    <property type="entry name" value="GNAT"/>
    <property type="match status" value="1"/>
</dbReference>
<sequence>MSVWIRPAHDDEIDALAALNTAAFGQSAEGKIVRKLKRDGDSVLSLIAHDDSQIVGHVQFFRIQIDGAPLAVGLGPMSVLPARQRQGVGSGLVRTGLLALEGAGETRVFVLGHPDYYPRFGFSAEMACNFTAPWNGPAFMTRALTDAAPGSGTLTYPAAFEAG</sequence>
<gene>
    <name evidence="2" type="ORF">HOC_01971</name>
</gene>
<reference evidence="2 3" key="1">
    <citation type="journal article" date="2014" name="Antonie Van Leeuwenhoek">
        <title>Hyphomonas beringensis sp. nov. and Hyphomonas chukchiensis sp. nov., isolated from surface seawater of the Bering Sea and Chukchi Sea.</title>
        <authorList>
            <person name="Li C."/>
            <person name="Lai Q."/>
            <person name="Li G."/>
            <person name="Dong C."/>
            <person name="Wang J."/>
            <person name="Liao Y."/>
            <person name="Shao Z."/>
        </authorList>
    </citation>
    <scope>NUCLEOTIDE SEQUENCE [LARGE SCALE GENOMIC DNA]</scope>
    <source>
        <strain evidence="2 3">SCH89</strain>
    </source>
</reference>
<dbReference type="PATRIC" id="fig|1280953.3.peg.396"/>
<dbReference type="AlphaFoldDB" id="A0A059GB72"/>
<dbReference type="Gene3D" id="3.40.630.30">
    <property type="match status" value="1"/>
</dbReference>
<feature type="domain" description="N-acetyltransferase" evidence="1">
    <location>
        <begin position="3"/>
        <end position="145"/>
    </location>
</feature>
<name>A0A059GB72_9PROT</name>
<dbReference type="Proteomes" id="UP000024942">
    <property type="component" value="Unassembled WGS sequence"/>
</dbReference>
<dbReference type="InterPro" id="IPR000182">
    <property type="entry name" value="GNAT_dom"/>
</dbReference>
<dbReference type="InterPro" id="IPR016181">
    <property type="entry name" value="Acyl_CoA_acyltransferase"/>
</dbReference>
<accession>A0A059GB72</accession>
<dbReference type="CDD" id="cd04301">
    <property type="entry name" value="NAT_SF"/>
    <property type="match status" value="1"/>
</dbReference>
<dbReference type="Pfam" id="PF13527">
    <property type="entry name" value="Acetyltransf_9"/>
    <property type="match status" value="1"/>
</dbReference>
<keyword evidence="2" id="KW-0808">Transferase</keyword>
<dbReference type="SUPFAM" id="SSF55729">
    <property type="entry name" value="Acyl-CoA N-acyltransferases (Nat)"/>
    <property type="match status" value="1"/>
</dbReference>
<comment type="caution">
    <text evidence="2">The sequence shown here is derived from an EMBL/GenBank/DDBJ whole genome shotgun (WGS) entry which is preliminary data.</text>
</comment>
<dbReference type="EMBL" id="ARYL01000002">
    <property type="protein sequence ID" value="KDA04066.1"/>
    <property type="molecule type" value="Genomic_DNA"/>
</dbReference>
<dbReference type="eggNOG" id="COG3153">
    <property type="taxonomic scope" value="Bacteria"/>
</dbReference>
<evidence type="ECO:0000313" key="3">
    <source>
        <dbReference type="Proteomes" id="UP000024942"/>
    </source>
</evidence>